<dbReference type="Pfam" id="PF00078">
    <property type="entry name" value="RVT_1"/>
    <property type="match status" value="1"/>
</dbReference>
<dbReference type="PANTHER" id="PTHR31635:SF196">
    <property type="entry name" value="REVERSE TRANSCRIPTASE DOMAIN-CONTAINING PROTEIN-RELATED"/>
    <property type="match status" value="1"/>
</dbReference>
<name>A0AAV0CU28_9ASTE</name>
<evidence type="ECO:0000313" key="4">
    <source>
        <dbReference type="Proteomes" id="UP001152523"/>
    </source>
</evidence>
<dbReference type="CDD" id="cd01650">
    <property type="entry name" value="RT_nLTR_like"/>
    <property type="match status" value="1"/>
</dbReference>
<sequence length="485" mass="56711">MGDFNDMLHLNEKRGRVEHPQWLINGFREVVRECDLVDIPLQGRQFTWWKSLGTEDAIEERLDRAMGNNGWLDMFPLCRLTNLVTSHSDHSPILLETEAQTYIFHRRQFKFENSWLTEQELNQVVERGWLRGADDPILERLNLYTKELDTWGRKLRRRYKEAIDRCKSRIAELRELETERAGRELLYLRERLSLLLIQEEQFWKQRAKVFWMRDGDMNTKFFHVAATTRKKRNMILKLQRDDGTVATTRKDLCEVGGDYFRHLFTASPADYDLVTSAIQRVVTEDDNKKLIGDFSDNEFKEALSEMHSDKAPGPDGLNPAFYKRFWELCGRNISIACRTWLAEGTLPASMGETNIVLIPKSENPSSMKDFRPISLCNVVYKILAKVLANRLKSILPKCISKEQSGFVSGRFIMDNVLVASEIIHYLKCKTRGIQGAAALKIDIIKAYDRIDWGYLFYGFRNYRFLPEMDWMDAYVCNFGYIFIAD</sequence>
<dbReference type="InterPro" id="IPR036691">
    <property type="entry name" value="Endo/exonu/phosph_ase_sf"/>
</dbReference>
<protein>
    <recommendedName>
        <fullName evidence="1">Reverse transcriptase domain-containing protein</fullName>
    </recommendedName>
</protein>
<dbReference type="EMBL" id="CAMAPF010001057">
    <property type="protein sequence ID" value="CAH9143897.1"/>
    <property type="molecule type" value="Genomic_DNA"/>
</dbReference>
<evidence type="ECO:0000313" key="3">
    <source>
        <dbReference type="EMBL" id="CAH9143897.1"/>
    </source>
</evidence>
<gene>
    <name evidence="3" type="ORF">CEPIT_LOCUS41031</name>
    <name evidence="2" type="ORF">CEPIT_LOCUS9026</name>
</gene>
<dbReference type="Proteomes" id="UP001152523">
    <property type="component" value="Unassembled WGS sequence"/>
</dbReference>
<feature type="domain" description="Reverse transcriptase" evidence="1">
    <location>
        <begin position="358"/>
        <end position="475"/>
    </location>
</feature>
<evidence type="ECO:0000313" key="2">
    <source>
        <dbReference type="EMBL" id="CAH9084787.1"/>
    </source>
</evidence>
<comment type="caution">
    <text evidence="2">The sequence shown here is derived from an EMBL/GenBank/DDBJ whole genome shotgun (WGS) entry which is preliminary data.</text>
</comment>
<dbReference type="InterPro" id="IPR043502">
    <property type="entry name" value="DNA/RNA_pol_sf"/>
</dbReference>
<dbReference type="InterPro" id="IPR000477">
    <property type="entry name" value="RT_dom"/>
</dbReference>
<dbReference type="AlphaFoldDB" id="A0AAV0CU28"/>
<proteinExistence type="predicted"/>
<evidence type="ECO:0000259" key="1">
    <source>
        <dbReference type="Pfam" id="PF00078"/>
    </source>
</evidence>
<reference evidence="2" key="1">
    <citation type="submission" date="2022-07" db="EMBL/GenBank/DDBJ databases">
        <authorList>
            <person name="Macas J."/>
            <person name="Novak P."/>
            <person name="Neumann P."/>
        </authorList>
    </citation>
    <scope>NUCLEOTIDE SEQUENCE</scope>
</reference>
<accession>A0AAV0CU28</accession>
<dbReference type="PANTHER" id="PTHR31635">
    <property type="entry name" value="REVERSE TRANSCRIPTASE DOMAIN-CONTAINING PROTEIN-RELATED"/>
    <property type="match status" value="1"/>
</dbReference>
<dbReference type="SUPFAM" id="SSF56672">
    <property type="entry name" value="DNA/RNA polymerases"/>
    <property type="match status" value="1"/>
</dbReference>
<dbReference type="SUPFAM" id="SSF56219">
    <property type="entry name" value="DNase I-like"/>
    <property type="match status" value="1"/>
</dbReference>
<keyword evidence="4" id="KW-1185">Reference proteome</keyword>
<organism evidence="2 4">
    <name type="scientific">Cuscuta epithymum</name>
    <dbReference type="NCBI Taxonomy" id="186058"/>
    <lineage>
        <taxon>Eukaryota</taxon>
        <taxon>Viridiplantae</taxon>
        <taxon>Streptophyta</taxon>
        <taxon>Embryophyta</taxon>
        <taxon>Tracheophyta</taxon>
        <taxon>Spermatophyta</taxon>
        <taxon>Magnoliopsida</taxon>
        <taxon>eudicotyledons</taxon>
        <taxon>Gunneridae</taxon>
        <taxon>Pentapetalae</taxon>
        <taxon>asterids</taxon>
        <taxon>lamiids</taxon>
        <taxon>Solanales</taxon>
        <taxon>Convolvulaceae</taxon>
        <taxon>Cuscuteae</taxon>
        <taxon>Cuscuta</taxon>
        <taxon>Cuscuta subgen. Cuscuta</taxon>
    </lineage>
</organism>
<dbReference type="EMBL" id="CAMAPF010000048">
    <property type="protein sequence ID" value="CAH9084787.1"/>
    <property type="molecule type" value="Genomic_DNA"/>
</dbReference>
<dbReference type="Gene3D" id="3.60.10.10">
    <property type="entry name" value="Endonuclease/exonuclease/phosphatase"/>
    <property type="match status" value="1"/>
</dbReference>